<feature type="compositionally biased region" description="Basic and acidic residues" evidence="1">
    <location>
        <begin position="45"/>
        <end position="57"/>
    </location>
</feature>
<keyword evidence="3" id="KW-1185">Reference proteome</keyword>
<sequence length="112" mass="12239">MASEEDQRKAIFLLLSRWEKTPTEIATTLGCSRSTVYRVQQRGPFKKDVGERPRTSEISRSGSAVEGGDGKARGGVTREEWPGVQPGRNHDEEASEGGPGPVLQEKNKDGTQ</sequence>
<organism evidence="2 3">
    <name type="scientific">Caligus rogercresseyi</name>
    <name type="common">Sea louse</name>
    <dbReference type="NCBI Taxonomy" id="217165"/>
    <lineage>
        <taxon>Eukaryota</taxon>
        <taxon>Metazoa</taxon>
        <taxon>Ecdysozoa</taxon>
        <taxon>Arthropoda</taxon>
        <taxon>Crustacea</taxon>
        <taxon>Multicrustacea</taxon>
        <taxon>Hexanauplia</taxon>
        <taxon>Copepoda</taxon>
        <taxon>Siphonostomatoida</taxon>
        <taxon>Caligidae</taxon>
        <taxon>Caligus</taxon>
    </lineage>
</organism>
<feature type="compositionally biased region" description="Basic and acidic residues" evidence="1">
    <location>
        <begin position="68"/>
        <end position="81"/>
    </location>
</feature>
<dbReference type="Proteomes" id="UP000595437">
    <property type="component" value="Chromosome 7"/>
</dbReference>
<evidence type="ECO:0000313" key="2">
    <source>
        <dbReference type="EMBL" id="QQP49899.1"/>
    </source>
</evidence>
<evidence type="ECO:0000313" key="3">
    <source>
        <dbReference type="Proteomes" id="UP000595437"/>
    </source>
</evidence>
<dbReference type="AlphaFoldDB" id="A0A7T8K8C8"/>
<proteinExistence type="predicted"/>
<accession>A0A7T8K8C8</accession>
<dbReference type="EMBL" id="CP045896">
    <property type="protein sequence ID" value="QQP49899.1"/>
    <property type="molecule type" value="Genomic_DNA"/>
</dbReference>
<protein>
    <submittedName>
        <fullName evidence="2">Uncharacterized protein</fullName>
    </submittedName>
</protein>
<dbReference type="Pfam" id="PF13384">
    <property type="entry name" value="HTH_23"/>
    <property type="match status" value="1"/>
</dbReference>
<feature type="region of interest" description="Disordered" evidence="1">
    <location>
        <begin position="41"/>
        <end position="112"/>
    </location>
</feature>
<gene>
    <name evidence="2" type="ORF">FKW44_010721</name>
</gene>
<evidence type="ECO:0000256" key="1">
    <source>
        <dbReference type="SAM" id="MobiDB-lite"/>
    </source>
</evidence>
<reference evidence="3" key="1">
    <citation type="submission" date="2021-01" db="EMBL/GenBank/DDBJ databases">
        <title>Caligus Genome Assembly.</title>
        <authorList>
            <person name="Gallardo-Escarate C."/>
        </authorList>
    </citation>
    <scope>NUCLEOTIDE SEQUENCE [LARGE SCALE GENOMIC DNA]</scope>
</reference>
<name>A0A7T8K8C8_CALRO</name>